<keyword evidence="1" id="KW-0812">Transmembrane</keyword>
<dbReference type="EMBL" id="CP022540">
    <property type="protein sequence ID" value="ASP21936.1"/>
    <property type="molecule type" value="Genomic_DNA"/>
</dbReference>
<evidence type="ECO:0000256" key="1">
    <source>
        <dbReference type="SAM" id="Phobius"/>
    </source>
</evidence>
<gene>
    <name evidence="2" type="ORF">ANTHELSMS3_03300</name>
</gene>
<keyword evidence="1" id="KW-1133">Transmembrane helix</keyword>
<accession>A0A222E6W7</accession>
<dbReference type="RefSeq" id="WP_302630573.1">
    <property type="nucleotide sequence ID" value="NZ_CP022540.1"/>
</dbReference>
<keyword evidence="1" id="KW-0472">Membrane</keyword>
<protein>
    <submittedName>
        <fullName evidence="2">Uncharacterized protein</fullName>
    </submittedName>
</protein>
<dbReference type="AlphaFoldDB" id="A0A222E6W7"/>
<sequence length="40" mass="4442">MIETVKTALHRQHATLWQDTLGVISLVVIFVGALHLPSVF</sequence>
<keyword evidence="3" id="KW-1185">Reference proteome</keyword>
<name>A0A222E6W7_9RHOB</name>
<organism evidence="2 3">
    <name type="scientific">Antarctobacter heliothermus</name>
    <dbReference type="NCBI Taxonomy" id="74033"/>
    <lineage>
        <taxon>Bacteria</taxon>
        <taxon>Pseudomonadati</taxon>
        <taxon>Pseudomonadota</taxon>
        <taxon>Alphaproteobacteria</taxon>
        <taxon>Rhodobacterales</taxon>
        <taxon>Roseobacteraceae</taxon>
        <taxon>Antarctobacter</taxon>
    </lineage>
</organism>
<evidence type="ECO:0000313" key="3">
    <source>
        <dbReference type="Proteomes" id="UP000203589"/>
    </source>
</evidence>
<reference evidence="2 3" key="1">
    <citation type="submission" date="2017-07" db="EMBL/GenBank/DDBJ databases">
        <title>Genome Sequence of Antarctobacter heliothermus Strain SMS3 Isolated from a culture of the Diatom Skeletonema marinoi.</title>
        <authorList>
            <person name="Topel M."/>
            <person name="Pinder M.I.M."/>
            <person name="Johansson O.N."/>
            <person name="Kourtchenko O."/>
            <person name="Godhe A."/>
            <person name="Clarke A.K."/>
        </authorList>
    </citation>
    <scope>NUCLEOTIDE SEQUENCE [LARGE SCALE GENOMIC DNA]</scope>
    <source>
        <strain evidence="2 3">SMS3</strain>
    </source>
</reference>
<evidence type="ECO:0000313" key="2">
    <source>
        <dbReference type="EMBL" id="ASP21936.1"/>
    </source>
</evidence>
<feature type="transmembrane region" description="Helical" evidence="1">
    <location>
        <begin position="21"/>
        <end position="39"/>
    </location>
</feature>
<proteinExistence type="predicted"/>
<dbReference type="KEGG" id="aht:ANTHELSMS3_03300"/>
<dbReference type="Proteomes" id="UP000203589">
    <property type="component" value="Chromosome"/>
</dbReference>